<evidence type="ECO:0000256" key="1">
    <source>
        <dbReference type="ARBA" id="ARBA00004370"/>
    </source>
</evidence>
<feature type="transmembrane region" description="Helical" evidence="4">
    <location>
        <begin position="12"/>
        <end position="30"/>
    </location>
</feature>
<dbReference type="Proteomes" id="UP000306509">
    <property type="component" value="Unassembled WGS sequence"/>
</dbReference>
<organism evidence="6 7">
    <name type="scientific">Robinsoniella peoriensis</name>
    <dbReference type="NCBI Taxonomy" id="180332"/>
    <lineage>
        <taxon>Bacteria</taxon>
        <taxon>Bacillati</taxon>
        <taxon>Bacillota</taxon>
        <taxon>Clostridia</taxon>
        <taxon>Lachnospirales</taxon>
        <taxon>Lachnospiraceae</taxon>
        <taxon>Robinsoniella</taxon>
    </lineage>
</organism>
<dbReference type="InterPro" id="IPR010559">
    <property type="entry name" value="Sig_transdc_His_kin_internal"/>
</dbReference>
<keyword evidence="2" id="KW-0597">Phosphoprotein</keyword>
<dbReference type="AlphaFoldDB" id="A0A4U8Q045"/>
<dbReference type="GO" id="GO:0000155">
    <property type="term" value="F:phosphorelay sensor kinase activity"/>
    <property type="evidence" value="ECO:0007669"/>
    <property type="project" value="InterPro"/>
</dbReference>
<dbReference type="Gene3D" id="3.30.565.10">
    <property type="entry name" value="Histidine kinase-like ATPase, C-terminal domain"/>
    <property type="match status" value="1"/>
</dbReference>
<dbReference type="STRING" id="180332.GCA_000797495_01729"/>
<keyword evidence="4" id="KW-0812">Transmembrane</keyword>
<keyword evidence="7" id="KW-1185">Reference proteome</keyword>
<protein>
    <submittedName>
        <fullName evidence="6">Sensor histidine kinase YpdA</fullName>
        <ecNumber evidence="6">2.7.13.3</ecNumber>
    </submittedName>
</protein>
<name>A0A4U8Q045_9FIRM</name>
<dbReference type="InterPro" id="IPR036890">
    <property type="entry name" value="HATPase_C_sf"/>
</dbReference>
<dbReference type="EMBL" id="QGQD01000107">
    <property type="protein sequence ID" value="TLC97980.1"/>
    <property type="molecule type" value="Genomic_DNA"/>
</dbReference>
<dbReference type="PANTHER" id="PTHR34220:SF7">
    <property type="entry name" value="SENSOR HISTIDINE KINASE YPDA"/>
    <property type="match status" value="1"/>
</dbReference>
<keyword evidence="6" id="KW-0418">Kinase</keyword>
<dbReference type="PANTHER" id="PTHR34220">
    <property type="entry name" value="SENSOR HISTIDINE KINASE YPDA"/>
    <property type="match status" value="1"/>
</dbReference>
<keyword evidence="4" id="KW-0472">Membrane</keyword>
<comment type="subcellular location">
    <subcellularLocation>
        <location evidence="1">Membrane</location>
    </subcellularLocation>
</comment>
<keyword evidence="3 6" id="KW-0808">Transferase</keyword>
<dbReference type="Gene3D" id="6.10.340.10">
    <property type="match status" value="1"/>
</dbReference>
<evidence type="ECO:0000256" key="2">
    <source>
        <dbReference type="ARBA" id="ARBA00022553"/>
    </source>
</evidence>
<dbReference type="InterPro" id="IPR003660">
    <property type="entry name" value="HAMP_dom"/>
</dbReference>
<evidence type="ECO:0000256" key="4">
    <source>
        <dbReference type="SAM" id="Phobius"/>
    </source>
</evidence>
<dbReference type="InterPro" id="IPR050640">
    <property type="entry name" value="Bact_2-comp_sensor_kinase"/>
</dbReference>
<evidence type="ECO:0000256" key="3">
    <source>
        <dbReference type="ARBA" id="ARBA00022679"/>
    </source>
</evidence>
<dbReference type="RefSeq" id="WP_161597464.1">
    <property type="nucleotide sequence ID" value="NZ_QGQD01000107.1"/>
</dbReference>
<sequence>MIKLKYQTKFFLYHTVIMMLIILGLVGYFYRIVVGEMKEKEEQDFRIISEKTATQLDILFYDMDRAALQIAANPDIVRVFQSLPAQPDENYFTSHPITTGEVKKLLESYNFKNDGHSRICLYNRHNDWVCTSNRAVTEKGVRQFFSGKAFGDVQDYFQEADRFVFYREPGTDVLASGEAQRTDYLAVVREIKDYYSNSSRCGYVEVQESTEKLDGILADFGPGIQAEILNQEGQSIYRAAGDMDLDGKDIYRMEVPLENAPYTVKLYKNPIEFNHAMNQFYVVLAATVGIIMLAAVMLEQILVKHLSKPLVNLNLSLKSITMDNLHVAIADEDSADIVLRLEDSFNSMLKKLNDSMQNQITAKTNEVKSHFFALQSQMNPHFLHNMLAIISMESQMDGNEKVPDICRKLGEILRYNTQMGDGFSTIEKECAIAEDYMLLMKVRYEDLFEFQIQAEEDAGYICIPKLIVQPLCENCFQHGLKNVNPVWKISIHAWTEDDKWYITVKDNGSGFTDEFLERFRRQKEDLDRSDVTAILENIAIGGLCLPNIYTRMKIIYGESFVFQLYNREKGAVVLLGGEINDKSTYCGR</sequence>
<dbReference type="EC" id="2.7.13.3" evidence="6"/>
<dbReference type="GO" id="GO:0016020">
    <property type="term" value="C:membrane"/>
    <property type="evidence" value="ECO:0007669"/>
    <property type="project" value="UniProtKB-SubCell"/>
</dbReference>
<dbReference type="SUPFAM" id="SSF55874">
    <property type="entry name" value="ATPase domain of HSP90 chaperone/DNA topoisomerase II/histidine kinase"/>
    <property type="match status" value="1"/>
</dbReference>
<comment type="caution">
    <text evidence="6">The sequence shown here is derived from an EMBL/GenBank/DDBJ whole genome shotgun (WGS) entry which is preliminary data.</text>
</comment>
<gene>
    <name evidence="6" type="primary">ypdA_38</name>
    <name evidence="6" type="ORF">DSM106044_05348</name>
</gene>
<evidence type="ECO:0000259" key="5">
    <source>
        <dbReference type="PROSITE" id="PS50885"/>
    </source>
</evidence>
<evidence type="ECO:0000313" key="7">
    <source>
        <dbReference type="Proteomes" id="UP000306509"/>
    </source>
</evidence>
<accession>A0A4U8Q045</accession>
<keyword evidence="4" id="KW-1133">Transmembrane helix</keyword>
<feature type="transmembrane region" description="Helical" evidence="4">
    <location>
        <begin position="280"/>
        <end position="298"/>
    </location>
</feature>
<evidence type="ECO:0000313" key="6">
    <source>
        <dbReference type="EMBL" id="TLC97980.1"/>
    </source>
</evidence>
<dbReference type="Pfam" id="PF06580">
    <property type="entry name" value="His_kinase"/>
    <property type="match status" value="1"/>
</dbReference>
<feature type="domain" description="HAMP" evidence="5">
    <location>
        <begin position="304"/>
        <end position="357"/>
    </location>
</feature>
<proteinExistence type="predicted"/>
<dbReference type="PROSITE" id="PS50885">
    <property type="entry name" value="HAMP"/>
    <property type="match status" value="1"/>
</dbReference>
<reference evidence="6 7" key="1">
    <citation type="journal article" date="2019" name="Anaerobe">
        <title>Detection of Robinsoniella peoriensis in multiple bone samples of a trauma patient.</title>
        <authorList>
            <person name="Schrottner P."/>
            <person name="Hartwich K."/>
            <person name="Bunk B."/>
            <person name="Schober I."/>
            <person name="Helbig S."/>
            <person name="Rudolph W.W."/>
            <person name="Gunzer F."/>
        </authorList>
    </citation>
    <scope>NUCLEOTIDE SEQUENCE [LARGE SCALE GENOMIC DNA]</scope>
    <source>
        <strain evidence="6 7">DSM 106044</strain>
    </source>
</reference>